<dbReference type="GO" id="GO:0016020">
    <property type="term" value="C:membrane"/>
    <property type="evidence" value="ECO:0007669"/>
    <property type="project" value="UniProtKB-SubCell"/>
</dbReference>
<comment type="caution">
    <text evidence="3">The sequence shown here is derived from an EMBL/GenBank/DDBJ whole genome shotgun (WGS) entry which is preliminary data.</text>
</comment>
<dbReference type="Proteomes" id="UP000436088">
    <property type="component" value="Unassembled WGS sequence"/>
</dbReference>
<name>A0A6A2WVK9_HIBSY</name>
<dbReference type="PANTHER" id="PTHR48006">
    <property type="entry name" value="LEUCINE-RICH REPEAT-CONTAINING PROTEIN DDB_G0281931-RELATED"/>
    <property type="match status" value="1"/>
</dbReference>
<dbReference type="PROSITE" id="PS50011">
    <property type="entry name" value="PROTEIN_KINASE_DOM"/>
    <property type="match status" value="1"/>
</dbReference>
<gene>
    <name evidence="3" type="ORF">F3Y22_tig00116964pilonHSYRG00335</name>
</gene>
<dbReference type="Gene3D" id="1.10.510.10">
    <property type="entry name" value="Transferase(Phosphotransferase) domain 1"/>
    <property type="match status" value="1"/>
</dbReference>
<sequence length="154" mass="16926">MVQANGGKDSTHVIAGTHGYIAPEYGYTYKVNEKSDVYSFGVVLLELVSGKRPIEPEFGDKGHSVLDLQQTKNKESVLSIVDPMIPVAFKEEAVKVLKIAILCTTKLPALRPTMRTVVQMLEEAEPCKLAGIVINKDGEVQKKETMESADKLHL</sequence>
<accession>A0A6A2WVK9</accession>
<evidence type="ECO:0000313" key="3">
    <source>
        <dbReference type="EMBL" id="KAE8659210.1"/>
    </source>
</evidence>
<dbReference type="InterPro" id="IPR011009">
    <property type="entry name" value="Kinase-like_dom_sf"/>
</dbReference>
<dbReference type="GO" id="GO:0005524">
    <property type="term" value="F:ATP binding"/>
    <property type="evidence" value="ECO:0007669"/>
    <property type="project" value="InterPro"/>
</dbReference>
<protein>
    <recommendedName>
        <fullName evidence="2">Protein kinase domain-containing protein</fullName>
    </recommendedName>
</protein>
<feature type="domain" description="Protein kinase" evidence="2">
    <location>
        <begin position="1"/>
        <end position="125"/>
    </location>
</feature>
<evidence type="ECO:0000313" key="4">
    <source>
        <dbReference type="Proteomes" id="UP000436088"/>
    </source>
</evidence>
<dbReference type="SUPFAM" id="SSF56112">
    <property type="entry name" value="Protein kinase-like (PK-like)"/>
    <property type="match status" value="1"/>
</dbReference>
<proteinExistence type="predicted"/>
<evidence type="ECO:0000256" key="1">
    <source>
        <dbReference type="ARBA" id="ARBA00004479"/>
    </source>
</evidence>
<dbReference type="EMBL" id="VEPZ02001738">
    <property type="protein sequence ID" value="KAE8659210.1"/>
    <property type="molecule type" value="Genomic_DNA"/>
</dbReference>
<dbReference type="InterPro" id="IPR000719">
    <property type="entry name" value="Prot_kinase_dom"/>
</dbReference>
<dbReference type="Pfam" id="PF00069">
    <property type="entry name" value="Pkinase"/>
    <property type="match status" value="1"/>
</dbReference>
<dbReference type="AlphaFoldDB" id="A0A6A2WVK9"/>
<dbReference type="PANTHER" id="PTHR48006:SF92">
    <property type="entry name" value="LRR RECEPTOR-LIKE SERINE_THREONINE-PROTEIN KINASE GSO1"/>
    <property type="match status" value="1"/>
</dbReference>
<reference evidence="3" key="1">
    <citation type="submission" date="2019-09" db="EMBL/GenBank/DDBJ databases">
        <title>Draft genome information of white flower Hibiscus syriacus.</title>
        <authorList>
            <person name="Kim Y.-M."/>
        </authorList>
    </citation>
    <scope>NUCLEOTIDE SEQUENCE [LARGE SCALE GENOMIC DNA]</scope>
    <source>
        <strain evidence="3">YM2019G1</strain>
    </source>
</reference>
<organism evidence="3 4">
    <name type="scientific">Hibiscus syriacus</name>
    <name type="common">Rose of Sharon</name>
    <dbReference type="NCBI Taxonomy" id="106335"/>
    <lineage>
        <taxon>Eukaryota</taxon>
        <taxon>Viridiplantae</taxon>
        <taxon>Streptophyta</taxon>
        <taxon>Embryophyta</taxon>
        <taxon>Tracheophyta</taxon>
        <taxon>Spermatophyta</taxon>
        <taxon>Magnoliopsida</taxon>
        <taxon>eudicotyledons</taxon>
        <taxon>Gunneridae</taxon>
        <taxon>Pentapetalae</taxon>
        <taxon>rosids</taxon>
        <taxon>malvids</taxon>
        <taxon>Malvales</taxon>
        <taxon>Malvaceae</taxon>
        <taxon>Malvoideae</taxon>
        <taxon>Hibiscus</taxon>
    </lineage>
</organism>
<evidence type="ECO:0000259" key="2">
    <source>
        <dbReference type="PROSITE" id="PS50011"/>
    </source>
</evidence>
<dbReference type="InterPro" id="IPR051824">
    <property type="entry name" value="LRR_Rcpt-Like_S/T_Kinase"/>
</dbReference>
<keyword evidence="4" id="KW-1185">Reference proteome</keyword>
<dbReference type="GO" id="GO:0004672">
    <property type="term" value="F:protein kinase activity"/>
    <property type="evidence" value="ECO:0007669"/>
    <property type="project" value="InterPro"/>
</dbReference>
<comment type="subcellular location">
    <subcellularLocation>
        <location evidence="1">Membrane</location>
        <topology evidence="1">Single-pass type I membrane protein</topology>
    </subcellularLocation>
</comment>